<name>G4CZH1_9ACTN</name>
<evidence type="ECO:0000256" key="1">
    <source>
        <dbReference type="ARBA" id="ARBA00001946"/>
    </source>
</evidence>
<dbReference type="Proteomes" id="UP000005332">
    <property type="component" value="Unassembled WGS sequence"/>
</dbReference>
<dbReference type="EMBL" id="AGBA01000015">
    <property type="protein sequence ID" value="EGY76890.1"/>
    <property type="molecule type" value="Genomic_DNA"/>
</dbReference>
<comment type="cofactor">
    <cofactor evidence="1">
        <name>Mg(2+)</name>
        <dbReference type="ChEBI" id="CHEBI:18420"/>
    </cofactor>
</comment>
<evidence type="ECO:0000256" key="2">
    <source>
        <dbReference type="ARBA" id="ARBA00022801"/>
    </source>
</evidence>
<gene>
    <name evidence="5" type="ORF">HMPREF9153_1843</name>
</gene>
<dbReference type="PROSITE" id="PS51462">
    <property type="entry name" value="NUDIX"/>
    <property type="match status" value="1"/>
</dbReference>
<dbReference type="PANTHER" id="PTHR43046">
    <property type="entry name" value="GDP-MANNOSE MANNOSYL HYDROLASE"/>
    <property type="match status" value="1"/>
</dbReference>
<dbReference type="PANTHER" id="PTHR43046:SF12">
    <property type="entry name" value="GDP-MANNOSE MANNOSYL HYDROLASE"/>
    <property type="match status" value="1"/>
</dbReference>
<dbReference type="SUPFAM" id="SSF55729">
    <property type="entry name" value="Acyl-CoA N-acyltransferases (Nat)"/>
    <property type="match status" value="1"/>
</dbReference>
<organism evidence="5 6">
    <name type="scientific">Cutibacterium avidum ATCC 25577</name>
    <dbReference type="NCBI Taxonomy" id="997355"/>
    <lineage>
        <taxon>Bacteria</taxon>
        <taxon>Bacillati</taxon>
        <taxon>Actinomycetota</taxon>
        <taxon>Actinomycetes</taxon>
        <taxon>Propionibacteriales</taxon>
        <taxon>Propionibacteriaceae</taxon>
        <taxon>Cutibacterium</taxon>
    </lineage>
</organism>
<dbReference type="InterPro" id="IPR000086">
    <property type="entry name" value="NUDIX_hydrolase_dom"/>
</dbReference>
<dbReference type="AlphaFoldDB" id="G4CZH1"/>
<dbReference type="CDD" id="cd18876">
    <property type="entry name" value="NUDIX_Hydrolase"/>
    <property type="match status" value="1"/>
</dbReference>
<evidence type="ECO:0000259" key="4">
    <source>
        <dbReference type="PROSITE" id="PS51462"/>
    </source>
</evidence>
<comment type="caution">
    <text evidence="5">The sequence shown here is derived from an EMBL/GenBank/DDBJ whole genome shotgun (WGS) entry which is preliminary data.</text>
</comment>
<dbReference type="InterPro" id="IPR016181">
    <property type="entry name" value="Acyl_CoA_acyltransferase"/>
</dbReference>
<dbReference type="Gene3D" id="3.40.630.30">
    <property type="match status" value="1"/>
</dbReference>
<keyword evidence="6" id="KW-1185">Reference proteome</keyword>
<dbReference type="Pfam" id="PF00293">
    <property type="entry name" value="NUDIX"/>
    <property type="match status" value="1"/>
</dbReference>
<evidence type="ECO:0000313" key="6">
    <source>
        <dbReference type="Proteomes" id="UP000005332"/>
    </source>
</evidence>
<dbReference type="SUPFAM" id="SSF55811">
    <property type="entry name" value="Nudix"/>
    <property type="match status" value="1"/>
</dbReference>
<evidence type="ECO:0000313" key="5">
    <source>
        <dbReference type="EMBL" id="EGY76890.1"/>
    </source>
</evidence>
<dbReference type="HOGENOM" id="CLU_070783_0_0_11"/>
<dbReference type="GO" id="GO:0016787">
    <property type="term" value="F:hydrolase activity"/>
    <property type="evidence" value="ECO:0007669"/>
    <property type="project" value="UniProtKB-KW"/>
</dbReference>
<dbReference type="Gene3D" id="3.90.79.10">
    <property type="entry name" value="Nucleoside Triphosphate Pyrophosphohydrolase"/>
    <property type="match status" value="1"/>
</dbReference>
<keyword evidence="2 5" id="KW-0378">Hydrolase</keyword>
<accession>G4CZH1</accession>
<keyword evidence="3" id="KW-0460">Magnesium</keyword>
<feature type="domain" description="Nudix hydrolase" evidence="4">
    <location>
        <begin position="122"/>
        <end position="254"/>
    </location>
</feature>
<evidence type="ECO:0000256" key="3">
    <source>
        <dbReference type="ARBA" id="ARBA00022842"/>
    </source>
</evidence>
<proteinExistence type="predicted"/>
<dbReference type="PATRIC" id="fig|997355.3.peg.1814"/>
<dbReference type="InterPro" id="IPR015797">
    <property type="entry name" value="NUDIX_hydrolase-like_dom_sf"/>
</dbReference>
<sequence>MFVVDDESDPEDFRIQVEVVGDCGRLLLDDPPYPEGLTRAISLTSDDAILGHKVRRLEARVAVDDGEVIHALHRAGYRREGRLRQAGSRGDGWMDEFVYSRLATDEIYTRTGHTGMLDSVLPTKRVISHVLVHDGVGRVLMCETTYKPDWELPGGVVEPVESPHAGAVRECREELGVTIDIPATPVLIDWMPPALGWSDAIEFIYDAGVVEPSLAAIMNPADGEIGHLHWVDPADVPAHVTELSARRIAAILADSTPRATENGFSL</sequence>
<protein>
    <submittedName>
        <fullName evidence="5">Pyrophosphohydrolase</fullName>
    </submittedName>
</protein>
<reference evidence="5 6" key="1">
    <citation type="submission" date="2011-06" db="EMBL/GenBank/DDBJ databases">
        <authorList>
            <person name="Muzny D."/>
            <person name="Qin X."/>
            <person name="Deng J."/>
            <person name="Jiang H."/>
            <person name="Liu Y."/>
            <person name="Qu J."/>
            <person name="Song X.-Z."/>
            <person name="Zhang L."/>
            <person name="Thornton R."/>
            <person name="Coyle M."/>
            <person name="Francisco L."/>
            <person name="Jackson L."/>
            <person name="Javaid M."/>
            <person name="Korchina V."/>
            <person name="Kovar C."/>
            <person name="Mata R."/>
            <person name="Mathew T."/>
            <person name="Ngo R."/>
            <person name="Nguyen L."/>
            <person name="Nguyen N."/>
            <person name="Okwuonu G."/>
            <person name="Ongeri F."/>
            <person name="Pham C."/>
            <person name="Simmons D."/>
            <person name="Wilczek-Boney K."/>
            <person name="Hale W."/>
            <person name="Jakkamsetti A."/>
            <person name="Pham P."/>
            <person name="Ruth R."/>
            <person name="San Lucas F."/>
            <person name="Warren J."/>
            <person name="Zhang J."/>
            <person name="Zhao Z."/>
            <person name="Zhou C."/>
            <person name="Zhu D."/>
            <person name="Lee S."/>
            <person name="Bess C."/>
            <person name="Blankenburg K."/>
            <person name="Forbes L."/>
            <person name="Fu Q."/>
            <person name="Gubbala S."/>
            <person name="Hirani K."/>
            <person name="Jayaseelan J.C."/>
            <person name="Lara F."/>
            <person name="Munidasa M."/>
            <person name="Palculict T."/>
            <person name="Patil S."/>
            <person name="Pu L.-L."/>
            <person name="Saada N."/>
            <person name="Tang L."/>
            <person name="Weissenberger G."/>
            <person name="Zhu Y."/>
            <person name="Hemphill L."/>
            <person name="Shang Y."/>
            <person name="Youmans B."/>
            <person name="Ayvaz T."/>
            <person name="Ross M."/>
            <person name="Santibanez J."/>
            <person name="Aqrawi P."/>
            <person name="Gross S."/>
            <person name="Joshi V."/>
            <person name="Fowler G."/>
            <person name="Nazareth L."/>
            <person name="Reid J."/>
            <person name="Worley K."/>
            <person name="Petrosino J."/>
            <person name="Highlander S."/>
            <person name="Gibbs R."/>
        </authorList>
    </citation>
    <scope>NUCLEOTIDE SEQUENCE [LARGE SCALE GENOMIC DNA]</scope>
    <source>
        <strain evidence="5 6">ATCC 25577</strain>
    </source>
</reference>